<organism evidence="2 3">
    <name type="scientific">Potamilus streckersoni</name>
    <dbReference type="NCBI Taxonomy" id="2493646"/>
    <lineage>
        <taxon>Eukaryota</taxon>
        <taxon>Metazoa</taxon>
        <taxon>Spiralia</taxon>
        <taxon>Lophotrochozoa</taxon>
        <taxon>Mollusca</taxon>
        <taxon>Bivalvia</taxon>
        <taxon>Autobranchia</taxon>
        <taxon>Heteroconchia</taxon>
        <taxon>Palaeoheterodonta</taxon>
        <taxon>Unionida</taxon>
        <taxon>Unionoidea</taxon>
        <taxon>Unionidae</taxon>
        <taxon>Ambleminae</taxon>
        <taxon>Lampsilini</taxon>
        <taxon>Potamilus</taxon>
    </lineage>
</organism>
<dbReference type="AlphaFoldDB" id="A0AAE0RRB1"/>
<comment type="caution">
    <text evidence="2">The sequence shown here is derived from an EMBL/GenBank/DDBJ whole genome shotgun (WGS) entry which is preliminary data.</text>
</comment>
<keyword evidence="3" id="KW-1185">Reference proteome</keyword>
<dbReference type="SMART" id="SM00222">
    <property type="entry name" value="Sec7"/>
    <property type="match status" value="1"/>
</dbReference>
<dbReference type="Pfam" id="PF01369">
    <property type="entry name" value="Sec7"/>
    <property type="match status" value="1"/>
</dbReference>
<sequence length="277" mass="31530">MGQVLSILQEYENSRSLENTTLVAKFPDLSKLPPELGLSILANLNATDLCLAGCVWNDLANDEILWQSLCHSSWGYVNIYSRIRNIPNFSFKKLYMILDEATLTFNADPFQGEAYLLDHGLVEKNPSEIAKFLHMSKLLKADKKREYLNARREVLDQLVKLQNFQNQFLPNALRKFFGQVSAPTERGDYLSDMIEKFSERFCKCNPALGLNEDTVFVLCFSLIMLSVDLTSPHVKNKMSKREFIKNTKRAVRDVSDDLAGHLYDNIYLVGHIAPAVA</sequence>
<dbReference type="CDD" id="cd22088">
    <property type="entry name" value="F-box_FBXO8"/>
    <property type="match status" value="1"/>
</dbReference>
<dbReference type="GO" id="GO:0005085">
    <property type="term" value="F:guanyl-nucleotide exchange factor activity"/>
    <property type="evidence" value="ECO:0007669"/>
    <property type="project" value="InterPro"/>
</dbReference>
<dbReference type="InterPro" id="IPR001810">
    <property type="entry name" value="F-box_dom"/>
</dbReference>
<dbReference type="InterPro" id="IPR036047">
    <property type="entry name" value="F-box-like_dom_sf"/>
</dbReference>
<dbReference type="Pfam" id="PF12937">
    <property type="entry name" value="F-box-like"/>
    <property type="match status" value="1"/>
</dbReference>
<dbReference type="GO" id="GO:0032012">
    <property type="term" value="P:regulation of ARF protein signal transduction"/>
    <property type="evidence" value="ECO:0007669"/>
    <property type="project" value="InterPro"/>
</dbReference>
<evidence type="ECO:0000313" key="2">
    <source>
        <dbReference type="EMBL" id="KAK3578058.1"/>
    </source>
</evidence>
<dbReference type="InterPro" id="IPR023394">
    <property type="entry name" value="Sec7_C_sf"/>
</dbReference>
<dbReference type="PROSITE" id="PS50190">
    <property type="entry name" value="SEC7"/>
    <property type="match status" value="1"/>
</dbReference>
<accession>A0AAE0RRB1</accession>
<protein>
    <recommendedName>
        <fullName evidence="1">SEC7 domain-containing protein</fullName>
    </recommendedName>
</protein>
<dbReference type="CDD" id="cd00171">
    <property type="entry name" value="Sec7"/>
    <property type="match status" value="1"/>
</dbReference>
<dbReference type="Proteomes" id="UP001195483">
    <property type="component" value="Unassembled WGS sequence"/>
</dbReference>
<dbReference type="PANTHER" id="PTHR10663">
    <property type="entry name" value="GUANYL-NUCLEOTIDE EXCHANGE FACTOR"/>
    <property type="match status" value="1"/>
</dbReference>
<reference evidence="2" key="2">
    <citation type="journal article" date="2021" name="Genome Biol. Evol.">
        <title>Developing a high-quality reference genome for a parasitic bivalve with doubly uniparental inheritance (Bivalvia: Unionida).</title>
        <authorList>
            <person name="Smith C.H."/>
        </authorList>
    </citation>
    <scope>NUCLEOTIDE SEQUENCE</scope>
    <source>
        <strain evidence="2">CHS0354</strain>
        <tissue evidence="2">Mantle</tissue>
    </source>
</reference>
<reference evidence="2" key="3">
    <citation type="submission" date="2023-05" db="EMBL/GenBank/DDBJ databases">
        <authorList>
            <person name="Smith C.H."/>
        </authorList>
    </citation>
    <scope>NUCLEOTIDE SEQUENCE</scope>
    <source>
        <strain evidence="2">CHS0354</strain>
        <tissue evidence="2">Mantle</tissue>
    </source>
</reference>
<dbReference type="EMBL" id="JAEAOA010002311">
    <property type="protein sequence ID" value="KAK3578058.1"/>
    <property type="molecule type" value="Genomic_DNA"/>
</dbReference>
<feature type="domain" description="SEC7" evidence="1">
    <location>
        <begin position="87"/>
        <end position="267"/>
    </location>
</feature>
<dbReference type="InterPro" id="IPR035999">
    <property type="entry name" value="Sec7_dom_sf"/>
</dbReference>
<dbReference type="InterPro" id="IPR000904">
    <property type="entry name" value="Sec7_dom"/>
</dbReference>
<dbReference type="SUPFAM" id="SSF81383">
    <property type="entry name" value="F-box domain"/>
    <property type="match status" value="1"/>
</dbReference>
<gene>
    <name evidence="2" type="ORF">CHS0354_039613</name>
</gene>
<dbReference type="InterPro" id="IPR048003">
    <property type="entry name" value="FBXO8_F-box"/>
</dbReference>
<dbReference type="Gene3D" id="1.10.220.20">
    <property type="match status" value="1"/>
</dbReference>
<evidence type="ECO:0000313" key="3">
    <source>
        <dbReference type="Proteomes" id="UP001195483"/>
    </source>
</evidence>
<dbReference type="SUPFAM" id="SSF48425">
    <property type="entry name" value="Sec7 domain"/>
    <property type="match status" value="1"/>
</dbReference>
<dbReference type="PANTHER" id="PTHR10663:SF372">
    <property type="entry name" value="F-BOX ONLY PROTEIN 8"/>
    <property type="match status" value="1"/>
</dbReference>
<evidence type="ECO:0000259" key="1">
    <source>
        <dbReference type="PROSITE" id="PS50190"/>
    </source>
</evidence>
<proteinExistence type="predicted"/>
<reference evidence="2" key="1">
    <citation type="journal article" date="2021" name="Genome Biol. Evol.">
        <title>A High-Quality Reference Genome for a Parasitic Bivalve with Doubly Uniparental Inheritance (Bivalvia: Unionida).</title>
        <authorList>
            <person name="Smith C.H."/>
        </authorList>
    </citation>
    <scope>NUCLEOTIDE SEQUENCE</scope>
    <source>
        <strain evidence="2">CHS0354</strain>
    </source>
</reference>
<dbReference type="Gene3D" id="1.10.1000.11">
    <property type="entry name" value="Arf Nucleotide-binding Site Opener,domain 2"/>
    <property type="match status" value="1"/>
</dbReference>
<name>A0AAE0RRB1_9BIVA</name>
<dbReference type="Gene3D" id="1.20.1280.50">
    <property type="match status" value="1"/>
</dbReference>